<sequence length="397" mass="43648">MLHRIVVPALIPLALVFCGSAAVGKPQDKAMLATKDDQVLERAVRDMCDNEIAMLGEAAHGDGQTEAFKIQLIERLVGQCGYDALFFEASFAEFIPIVRAQRSGIPVTREQIANAIGGLWKFDREFQPLLPFMAEMVNRHKLFVGGVDHQIGGLGQDYANFGVVAELTVNLPPDVADGCRRLVRDHIFKGFSADRSSITRECVAALRAPLDSGDSVENAEKQMLLANFEVALTSDFSAHRSAHIATRDRQMYANFQWLKQRLKPSSKIMIWSATAHIADGADEAANFSGVANLGHYIKRDYGKRAFALGFSALSGTRKSGRESRPLPKAPANSIEMRALQNSSADSQYLDKRQLRKIGEAPSAAFGNGFQNAAWWQRLDGLVVFREEHAAQSVQSGR</sequence>
<keyword evidence="1" id="KW-0732">Signal</keyword>
<feature type="chain" id="PRO_5017077185" description="Erythromycin esterase" evidence="1">
    <location>
        <begin position="22"/>
        <end position="397"/>
    </location>
</feature>
<dbReference type="OrthoDB" id="5949900at2"/>
<comment type="caution">
    <text evidence="2">The sequence shown here is derived from an EMBL/GenBank/DDBJ whole genome shotgun (WGS) entry which is preliminary data.</text>
</comment>
<dbReference type="CDD" id="cd14728">
    <property type="entry name" value="Ere-like"/>
    <property type="match status" value="1"/>
</dbReference>
<gene>
    <name evidence="2" type="ORF">DXH95_11685</name>
</gene>
<dbReference type="InterPro" id="IPR052036">
    <property type="entry name" value="Hydrolase/PRTase-associated"/>
</dbReference>
<evidence type="ECO:0000256" key="1">
    <source>
        <dbReference type="SAM" id="SignalP"/>
    </source>
</evidence>
<dbReference type="Gene3D" id="1.20.1440.30">
    <property type="entry name" value="Biosynthetic Protein domain"/>
    <property type="match status" value="1"/>
</dbReference>
<reference evidence="3" key="1">
    <citation type="submission" date="2018-08" db="EMBL/GenBank/DDBJ databases">
        <authorList>
            <person name="Kim S.-J."/>
            <person name="Jung G.-Y."/>
        </authorList>
    </citation>
    <scope>NUCLEOTIDE SEQUENCE [LARGE SCALE GENOMIC DNA]</scope>
    <source>
        <strain evidence="3">GY_G</strain>
    </source>
</reference>
<dbReference type="Pfam" id="PF05139">
    <property type="entry name" value="Erythro_esteras"/>
    <property type="match status" value="1"/>
</dbReference>
<dbReference type="RefSeq" id="WP_115549718.1">
    <property type="nucleotide sequence ID" value="NZ_QRGP01000002.1"/>
</dbReference>
<evidence type="ECO:0000313" key="3">
    <source>
        <dbReference type="Proteomes" id="UP000263833"/>
    </source>
</evidence>
<keyword evidence="3" id="KW-1185">Reference proteome</keyword>
<dbReference type="PANTHER" id="PTHR31299:SF0">
    <property type="entry name" value="ESTERASE, PUTATIVE (AFU_ORTHOLOGUE AFUA_1G05850)-RELATED"/>
    <property type="match status" value="1"/>
</dbReference>
<evidence type="ECO:0008006" key="4">
    <source>
        <dbReference type="Google" id="ProtNLM"/>
    </source>
</evidence>
<accession>A0A371B4Z0</accession>
<evidence type="ECO:0000313" key="2">
    <source>
        <dbReference type="EMBL" id="RDV02614.1"/>
    </source>
</evidence>
<dbReference type="SUPFAM" id="SSF159501">
    <property type="entry name" value="EreA/ChaN-like"/>
    <property type="match status" value="1"/>
</dbReference>
<protein>
    <recommendedName>
        <fullName evidence="4">Erythromycin esterase</fullName>
    </recommendedName>
</protein>
<dbReference type="EMBL" id="QRGP01000002">
    <property type="protein sequence ID" value="RDV02614.1"/>
    <property type="molecule type" value="Genomic_DNA"/>
</dbReference>
<proteinExistence type="predicted"/>
<dbReference type="Proteomes" id="UP000263833">
    <property type="component" value="Unassembled WGS sequence"/>
</dbReference>
<dbReference type="GO" id="GO:0046677">
    <property type="term" value="P:response to antibiotic"/>
    <property type="evidence" value="ECO:0007669"/>
    <property type="project" value="InterPro"/>
</dbReference>
<organism evidence="2 3">
    <name type="scientific">Sphingorhabdus pulchriflava</name>
    <dbReference type="NCBI Taxonomy" id="2292257"/>
    <lineage>
        <taxon>Bacteria</taxon>
        <taxon>Pseudomonadati</taxon>
        <taxon>Pseudomonadota</taxon>
        <taxon>Alphaproteobacteria</taxon>
        <taxon>Sphingomonadales</taxon>
        <taxon>Sphingomonadaceae</taxon>
        <taxon>Sphingorhabdus</taxon>
    </lineage>
</organism>
<feature type="signal peptide" evidence="1">
    <location>
        <begin position="1"/>
        <end position="21"/>
    </location>
</feature>
<name>A0A371B4Z0_9SPHN</name>
<dbReference type="PANTHER" id="PTHR31299">
    <property type="entry name" value="ESTERASE, PUTATIVE (AFU_ORTHOLOGUE AFUA_1G05850)-RELATED"/>
    <property type="match status" value="1"/>
</dbReference>
<dbReference type="Gene3D" id="3.30.1870.10">
    <property type="entry name" value="EreA-like, domain 2"/>
    <property type="match status" value="1"/>
</dbReference>
<dbReference type="InterPro" id="IPR007815">
    <property type="entry name" value="Emycin_Estase"/>
</dbReference>
<dbReference type="Gene3D" id="3.40.1660.10">
    <property type="entry name" value="EreA-like (biosynthetic domain)"/>
    <property type="match status" value="1"/>
</dbReference>
<dbReference type="AlphaFoldDB" id="A0A371B4Z0"/>